<feature type="domain" description="DUF8212" evidence="1">
    <location>
        <begin position="57"/>
        <end position="83"/>
    </location>
</feature>
<dbReference type="RefSeq" id="XP_007366619.1">
    <property type="nucleotide sequence ID" value="XM_007366557.1"/>
</dbReference>
<dbReference type="InterPro" id="IPR058525">
    <property type="entry name" value="DUF8212"/>
</dbReference>
<proteinExistence type="predicted"/>
<feature type="non-terminal residue" evidence="2">
    <location>
        <position position="90"/>
    </location>
</feature>
<sequence>MVPATVLRKEVELSSISVAQRMSWAAGRETTRVEDEAYCLMGIFSINISTLYGEGRQAFYRLQEGIMKKLVDTSLVAWGYSTPSLSVNGG</sequence>
<dbReference type="Proteomes" id="UP000053319">
    <property type="component" value="Unassembled WGS sequence"/>
</dbReference>
<evidence type="ECO:0000313" key="2">
    <source>
        <dbReference type="EMBL" id="EJF60782.1"/>
    </source>
</evidence>
<dbReference type="AlphaFoldDB" id="R7T0T3"/>
<dbReference type="KEGG" id="dsq:DICSQDRAFT_137332"/>
<dbReference type="PANTHER" id="PTHR10622:SF10">
    <property type="entry name" value="HET DOMAIN-CONTAINING PROTEIN"/>
    <property type="match status" value="1"/>
</dbReference>
<gene>
    <name evidence="2" type="ORF">DICSQDRAFT_137332</name>
</gene>
<dbReference type="Pfam" id="PF26640">
    <property type="entry name" value="DUF8212"/>
    <property type="match status" value="1"/>
</dbReference>
<evidence type="ECO:0000313" key="3">
    <source>
        <dbReference type="Proteomes" id="UP000053319"/>
    </source>
</evidence>
<dbReference type="EMBL" id="JH719414">
    <property type="protein sequence ID" value="EJF60782.1"/>
    <property type="molecule type" value="Genomic_DNA"/>
</dbReference>
<organism evidence="2 3">
    <name type="scientific">Dichomitus squalens (strain LYAD-421)</name>
    <name type="common">Western red white-rot fungus</name>
    <dbReference type="NCBI Taxonomy" id="732165"/>
    <lineage>
        <taxon>Eukaryota</taxon>
        <taxon>Fungi</taxon>
        <taxon>Dikarya</taxon>
        <taxon>Basidiomycota</taxon>
        <taxon>Agaricomycotina</taxon>
        <taxon>Agaricomycetes</taxon>
        <taxon>Polyporales</taxon>
        <taxon>Polyporaceae</taxon>
        <taxon>Dichomitus</taxon>
    </lineage>
</organism>
<evidence type="ECO:0000259" key="1">
    <source>
        <dbReference type="Pfam" id="PF26640"/>
    </source>
</evidence>
<reference evidence="2 3" key="1">
    <citation type="journal article" date="2012" name="Science">
        <title>The Paleozoic origin of enzymatic lignin decomposition reconstructed from 31 fungal genomes.</title>
        <authorList>
            <person name="Floudas D."/>
            <person name="Binder M."/>
            <person name="Riley R."/>
            <person name="Barry K."/>
            <person name="Blanchette R.A."/>
            <person name="Henrissat B."/>
            <person name="Martinez A.T."/>
            <person name="Otillar R."/>
            <person name="Spatafora J.W."/>
            <person name="Yadav J.S."/>
            <person name="Aerts A."/>
            <person name="Benoit I."/>
            <person name="Boyd A."/>
            <person name="Carlson A."/>
            <person name="Copeland A."/>
            <person name="Coutinho P.M."/>
            <person name="de Vries R.P."/>
            <person name="Ferreira P."/>
            <person name="Findley K."/>
            <person name="Foster B."/>
            <person name="Gaskell J."/>
            <person name="Glotzer D."/>
            <person name="Gorecki P."/>
            <person name="Heitman J."/>
            <person name="Hesse C."/>
            <person name="Hori C."/>
            <person name="Igarashi K."/>
            <person name="Jurgens J.A."/>
            <person name="Kallen N."/>
            <person name="Kersten P."/>
            <person name="Kohler A."/>
            <person name="Kuees U."/>
            <person name="Kumar T.K.A."/>
            <person name="Kuo A."/>
            <person name="LaButti K."/>
            <person name="Larrondo L.F."/>
            <person name="Lindquist E."/>
            <person name="Ling A."/>
            <person name="Lombard V."/>
            <person name="Lucas S."/>
            <person name="Lundell T."/>
            <person name="Martin R."/>
            <person name="McLaughlin D.J."/>
            <person name="Morgenstern I."/>
            <person name="Morin E."/>
            <person name="Murat C."/>
            <person name="Nagy L.G."/>
            <person name="Nolan M."/>
            <person name="Ohm R.A."/>
            <person name="Patyshakuliyeva A."/>
            <person name="Rokas A."/>
            <person name="Ruiz-Duenas F.J."/>
            <person name="Sabat G."/>
            <person name="Salamov A."/>
            <person name="Samejima M."/>
            <person name="Schmutz J."/>
            <person name="Slot J.C."/>
            <person name="St John F."/>
            <person name="Stenlid J."/>
            <person name="Sun H."/>
            <person name="Sun S."/>
            <person name="Syed K."/>
            <person name="Tsang A."/>
            <person name="Wiebenga A."/>
            <person name="Young D."/>
            <person name="Pisabarro A."/>
            <person name="Eastwood D.C."/>
            <person name="Martin F."/>
            <person name="Cullen D."/>
            <person name="Grigoriev I.V."/>
            <person name="Hibbett D.S."/>
        </authorList>
    </citation>
    <scope>NUCLEOTIDE SEQUENCE [LARGE SCALE GENOMIC DNA]</scope>
    <source>
        <strain evidence="2 3">LYAD-421 SS1</strain>
    </source>
</reference>
<protein>
    <recommendedName>
        <fullName evidence="1">DUF8212 domain-containing protein</fullName>
    </recommendedName>
</protein>
<accession>R7T0T3</accession>
<dbReference type="GeneID" id="18835593"/>
<name>R7T0T3_DICSQ</name>
<dbReference type="HOGENOM" id="CLU_2446608_0_0_1"/>
<dbReference type="PANTHER" id="PTHR10622">
    <property type="entry name" value="HET DOMAIN-CONTAINING PROTEIN"/>
    <property type="match status" value="1"/>
</dbReference>